<dbReference type="AlphaFoldDB" id="A0A0E9VS02"/>
<organism evidence="1">
    <name type="scientific">Anguilla anguilla</name>
    <name type="common">European freshwater eel</name>
    <name type="synonym">Muraena anguilla</name>
    <dbReference type="NCBI Taxonomy" id="7936"/>
    <lineage>
        <taxon>Eukaryota</taxon>
        <taxon>Metazoa</taxon>
        <taxon>Chordata</taxon>
        <taxon>Craniata</taxon>
        <taxon>Vertebrata</taxon>
        <taxon>Euteleostomi</taxon>
        <taxon>Actinopterygii</taxon>
        <taxon>Neopterygii</taxon>
        <taxon>Teleostei</taxon>
        <taxon>Anguilliformes</taxon>
        <taxon>Anguillidae</taxon>
        <taxon>Anguilla</taxon>
    </lineage>
</organism>
<evidence type="ECO:0000313" key="1">
    <source>
        <dbReference type="EMBL" id="JAH80777.1"/>
    </source>
</evidence>
<reference evidence="1" key="2">
    <citation type="journal article" date="2015" name="Fish Shellfish Immunol.">
        <title>Early steps in the European eel (Anguilla anguilla)-Vibrio vulnificus interaction in the gills: Role of the RtxA13 toxin.</title>
        <authorList>
            <person name="Callol A."/>
            <person name="Pajuelo D."/>
            <person name="Ebbesson L."/>
            <person name="Teles M."/>
            <person name="MacKenzie S."/>
            <person name="Amaro C."/>
        </authorList>
    </citation>
    <scope>NUCLEOTIDE SEQUENCE</scope>
</reference>
<proteinExistence type="predicted"/>
<name>A0A0E9VS02_ANGAN</name>
<reference evidence="1" key="1">
    <citation type="submission" date="2014-11" db="EMBL/GenBank/DDBJ databases">
        <authorList>
            <person name="Amaro Gonzalez C."/>
        </authorList>
    </citation>
    <scope>NUCLEOTIDE SEQUENCE</scope>
</reference>
<protein>
    <submittedName>
        <fullName evidence="1">Uncharacterized protein</fullName>
    </submittedName>
</protein>
<accession>A0A0E9VS02</accession>
<sequence>MYSPVFGLKLLVLSQNRAIFKRV</sequence>
<dbReference type="EMBL" id="GBXM01027800">
    <property type="protein sequence ID" value="JAH80777.1"/>
    <property type="molecule type" value="Transcribed_RNA"/>
</dbReference>